<feature type="transmembrane region" description="Helical" evidence="1">
    <location>
        <begin position="6"/>
        <end position="25"/>
    </location>
</feature>
<dbReference type="Proteomes" id="UP000217182">
    <property type="component" value="Chromosome"/>
</dbReference>
<evidence type="ECO:0000256" key="1">
    <source>
        <dbReference type="SAM" id="Phobius"/>
    </source>
</evidence>
<dbReference type="AlphaFoldDB" id="A0A250B332"/>
<dbReference type="RefSeq" id="WP_095847160.1">
    <property type="nucleotide sequence ID" value="NZ_CP014136.1"/>
</dbReference>
<accession>A0A250B332</accession>
<organism evidence="2 3">
    <name type="scientific">Gibbsiella quercinecans</name>
    <dbReference type="NCBI Taxonomy" id="929813"/>
    <lineage>
        <taxon>Bacteria</taxon>
        <taxon>Pseudomonadati</taxon>
        <taxon>Pseudomonadota</taxon>
        <taxon>Gammaproteobacteria</taxon>
        <taxon>Enterobacterales</taxon>
        <taxon>Yersiniaceae</taxon>
        <taxon>Gibbsiella</taxon>
    </lineage>
</organism>
<feature type="transmembrane region" description="Helical" evidence="1">
    <location>
        <begin position="60"/>
        <end position="77"/>
    </location>
</feature>
<reference evidence="2 3" key="1">
    <citation type="submission" date="2016-01" db="EMBL/GenBank/DDBJ databases">
        <authorList>
            <person name="Oliw E.H."/>
        </authorList>
    </citation>
    <scope>NUCLEOTIDE SEQUENCE [LARGE SCALE GENOMIC DNA]</scope>
    <source>
        <strain evidence="2 3">FRB97</strain>
    </source>
</reference>
<evidence type="ECO:0000313" key="3">
    <source>
        <dbReference type="Proteomes" id="UP000217182"/>
    </source>
</evidence>
<proteinExistence type="predicted"/>
<dbReference type="EMBL" id="CP014136">
    <property type="protein sequence ID" value="ATA20574.1"/>
    <property type="molecule type" value="Genomic_DNA"/>
</dbReference>
<keyword evidence="1" id="KW-0812">Transmembrane</keyword>
<gene>
    <name evidence="2" type="ORF">AWC35_15170</name>
</gene>
<evidence type="ECO:0000313" key="2">
    <source>
        <dbReference type="EMBL" id="ATA20574.1"/>
    </source>
</evidence>
<keyword evidence="1" id="KW-1133">Transmembrane helix</keyword>
<protein>
    <submittedName>
        <fullName evidence="2">Uncharacterized protein</fullName>
    </submittedName>
</protein>
<keyword evidence="3" id="KW-1185">Reference proteome</keyword>
<feature type="transmembrane region" description="Helical" evidence="1">
    <location>
        <begin position="169"/>
        <end position="187"/>
    </location>
</feature>
<feature type="transmembrane region" description="Helical" evidence="1">
    <location>
        <begin position="83"/>
        <end position="102"/>
    </location>
</feature>
<name>A0A250B332_9GAMM</name>
<sequence length="249" mass="28617">MLENIFNFESIISIVFGSLVSFKALNVKGVINNQSPTINGDWNSVTYNNYMATTQKNFKYLWNVLFFIVFLLLPVWGVSFGMVLYSFSFLSLLFFLVGVAITVRNYGGGRVLDVFYIVLTLLISVLASYTVVNMDNFWVYYQGYYGRLFSAITSFTLSLSYIEYLTGLLNMLIVSFGFVMVFVSLMYSTFAYIKERDFDEVVKFSCYHFTVAVIGYVLASNTLWALKNNQLPYVLYVFHAPVSFFTSFF</sequence>
<feature type="transmembrane region" description="Helical" evidence="1">
    <location>
        <begin position="114"/>
        <end position="132"/>
    </location>
</feature>
<dbReference type="KEGG" id="gqu:AWC35_15170"/>
<feature type="transmembrane region" description="Helical" evidence="1">
    <location>
        <begin position="207"/>
        <end position="226"/>
    </location>
</feature>
<keyword evidence="1" id="KW-0472">Membrane</keyword>